<keyword evidence="1" id="KW-0472">Membrane</keyword>
<proteinExistence type="predicted"/>
<sequence length="29" mass="3234">PPEKAKIASFIVFSLSARFFIIISVLLLI</sequence>
<organism evidence="2">
    <name type="scientific">marine sediment metagenome</name>
    <dbReference type="NCBI Taxonomy" id="412755"/>
    <lineage>
        <taxon>unclassified sequences</taxon>
        <taxon>metagenomes</taxon>
        <taxon>ecological metagenomes</taxon>
    </lineage>
</organism>
<keyword evidence="1" id="KW-1133">Transmembrane helix</keyword>
<protein>
    <submittedName>
        <fullName evidence="2">Uncharacterized protein</fullName>
    </submittedName>
</protein>
<gene>
    <name evidence="2" type="ORF">S12H4_23060</name>
</gene>
<keyword evidence="1" id="KW-0812">Transmembrane</keyword>
<feature type="non-terminal residue" evidence="2">
    <location>
        <position position="1"/>
    </location>
</feature>
<reference evidence="2" key="1">
    <citation type="journal article" date="2014" name="Front. Microbiol.">
        <title>High frequency of phylogenetically diverse reductive dehalogenase-homologous genes in deep subseafloor sedimentary metagenomes.</title>
        <authorList>
            <person name="Kawai M."/>
            <person name="Futagami T."/>
            <person name="Toyoda A."/>
            <person name="Takaki Y."/>
            <person name="Nishi S."/>
            <person name="Hori S."/>
            <person name="Arai W."/>
            <person name="Tsubouchi T."/>
            <person name="Morono Y."/>
            <person name="Uchiyama I."/>
            <person name="Ito T."/>
            <person name="Fujiyama A."/>
            <person name="Inagaki F."/>
            <person name="Takami H."/>
        </authorList>
    </citation>
    <scope>NUCLEOTIDE SEQUENCE</scope>
    <source>
        <strain evidence="2">Expedition CK06-06</strain>
    </source>
</reference>
<dbReference type="AlphaFoldDB" id="X1SPN4"/>
<name>X1SPN4_9ZZZZ</name>
<feature type="transmembrane region" description="Helical" evidence="1">
    <location>
        <begin position="7"/>
        <end position="28"/>
    </location>
</feature>
<accession>X1SPN4</accession>
<evidence type="ECO:0000313" key="2">
    <source>
        <dbReference type="EMBL" id="GAI81091.1"/>
    </source>
</evidence>
<comment type="caution">
    <text evidence="2">The sequence shown here is derived from an EMBL/GenBank/DDBJ whole genome shotgun (WGS) entry which is preliminary data.</text>
</comment>
<evidence type="ECO:0000256" key="1">
    <source>
        <dbReference type="SAM" id="Phobius"/>
    </source>
</evidence>
<dbReference type="EMBL" id="BARW01012161">
    <property type="protein sequence ID" value="GAI81091.1"/>
    <property type="molecule type" value="Genomic_DNA"/>
</dbReference>